<dbReference type="Proteomes" id="UP000179642">
    <property type="component" value="Unassembled WGS sequence"/>
</dbReference>
<evidence type="ECO:0000313" key="1">
    <source>
        <dbReference type="EMBL" id="OIJ93609.1"/>
    </source>
</evidence>
<protein>
    <submittedName>
        <fullName evidence="1">Uncharacterized protein</fullName>
    </submittedName>
</protein>
<name>A0A1S2PIJ5_9ACTN</name>
<reference evidence="1 2" key="1">
    <citation type="submission" date="2016-10" db="EMBL/GenBank/DDBJ databases">
        <title>Genome sequence of Streptomyces sp. MUSC 1.</title>
        <authorList>
            <person name="Lee L.-H."/>
            <person name="Ser H.-L."/>
            <person name="Law J.W.-F."/>
        </authorList>
    </citation>
    <scope>NUCLEOTIDE SEQUENCE [LARGE SCALE GENOMIC DNA]</scope>
    <source>
        <strain evidence="1 2">MUSC 1</strain>
    </source>
</reference>
<dbReference type="EMBL" id="MLYO01000073">
    <property type="protein sequence ID" value="OIJ93609.1"/>
    <property type="molecule type" value="Genomic_DNA"/>
</dbReference>
<dbReference type="RefSeq" id="WP_071385414.1">
    <property type="nucleotide sequence ID" value="NZ_MLYO01000073.1"/>
</dbReference>
<sequence length="206" mass="22824">MAADAYAQLADTLERLADVVAPKRLVDVLDIEDLSQRTGIPSETVVVLLEGGRVEETSVNDRVRQRLAFLRETRRRPDGRRYTLEELGKITGGVTRQTMQKWRDNGTPSIEAADLLRRYFDLPAGFMTADEPEALNEALQPQLRELGEQCDPFAQLPPELRRLALRSPDVAAKTISFMAAWAMEITESAVTNEAGSPAEDSPADDA</sequence>
<gene>
    <name evidence="1" type="ORF">BIV23_37210</name>
</gene>
<comment type="caution">
    <text evidence="1">The sequence shown here is derived from an EMBL/GenBank/DDBJ whole genome shotgun (WGS) entry which is preliminary data.</text>
</comment>
<evidence type="ECO:0000313" key="2">
    <source>
        <dbReference type="Proteomes" id="UP000179642"/>
    </source>
</evidence>
<dbReference type="Gene3D" id="1.10.260.40">
    <property type="entry name" value="lambda repressor-like DNA-binding domains"/>
    <property type="match status" value="1"/>
</dbReference>
<dbReference type="OrthoDB" id="4154553at2"/>
<dbReference type="GO" id="GO:0003677">
    <property type="term" value="F:DNA binding"/>
    <property type="evidence" value="ECO:0007669"/>
    <property type="project" value="InterPro"/>
</dbReference>
<dbReference type="InterPro" id="IPR010982">
    <property type="entry name" value="Lambda_DNA-bd_dom_sf"/>
</dbReference>
<keyword evidence="2" id="KW-1185">Reference proteome</keyword>
<organism evidence="1 2">
    <name type="scientific">Streptomyces monashensis</name>
    <dbReference type="NCBI Taxonomy" id="1678012"/>
    <lineage>
        <taxon>Bacteria</taxon>
        <taxon>Bacillati</taxon>
        <taxon>Actinomycetota</taxon>
        <taxon>Actinomycetes</taxon>
        <taxon>Kitasatosporales</taxon>
        <taxon>Streptomycetaceae</taxon>
        <taxon>Streptomyces</taxon>
    </lineage>
</organism>
<accession>A0A1S2PIJ5</accession>
<dbReference type="AlphaFoldDB" id="A0A1S2PIJ5"/>
<proteinExistence type="predicted"/>